<keyword evidence="12" id="KW-1185">Reference proteome</keyword>
<dbReference type="InterPro" id="IPR006110">
    <property type="entry name" value="Pol_omega/Rpo6/RPB6"/>
</dbReference>
<dbReference type="Pfam" id="PF01192">
    <property type="entry name" value="RNA_pol_Rpb6"/>
    <property type="match status" value="1"/>
</dbReference>
<evidence type="ECO:0000256" key="9">
    <source>
        <dbReference type="ARBA" id="ARBA00030998"/>
    </source>
</evidence>
<evidence type="ECO:0000256" key="5">
    <source>
        <dbReference type="ARBA" id="ARBA00022679"/>
    </source>
</evidence>
<evidence type="ECO:0000256" key="3">
    <source>
        <dbReference type="ARBA" id="ARBA00013725"/>
    </source>
</evidence>
<protein>
    <recommendedName>
        <fullName evidence="3">DNA-directed RNA polymerase subunit omega</fullName>
        <ecNumber evidence="2">2.7.7.6</ecNumber>
    </recommendedName>
    <alternativeName>
        <fullName evidence="9">RNA polymerase omega subunit</fullName>
    </alternativeName>
    <alternativeName>
        <fullName evidence="8">Transcriptase subunit omega</fullName>
    </alternativeName>
</protein>
<evidence type="ECO:0000256" key="10">
    <source>
        <dbReference type="ARBA" id="ARBA00048552"/>
    </source>
</evidence>
<dbReference type="Proteomes" id="UP001320209">
    <property type="component" value="Chromosome"/>
</dbReference>
<evidence type="ECO:0000256" key="8">
    <source>
        <dbReference type="ARBA" id="ARBA00029924"/>
    </source>
</evidence>
<dbReference type="NCBIfam" id="TIGR00690">
    <property type="entry name" value="rpoZ"/>
    <property type="match status" value="1"/>
</dbReference>
<dbReference type="EC" id="2.7.7.6" evidence="2"/>
<evidence type="ECO:0000256" key="6">
    <source>
        <dbReference type="ARBA" id="ARBA00022695"/>
    </source>
</evidence>
<organism evidence="11 12">
    <name type="scientific">Candidatus Hydrogenosomobacter endosymbioticus</name>
    <dbReference type="NCBI Taxonomy" id="2558174"/>
    <lineage>
        <taxon>Bacteria</taxon>
        <taxon>Pseudomonadati</taxon>
        <taxon>Pseudomonadota</taxon>
        <taxon>Alphaproteobacteria</taxon>
        <taxon>Holosporales</taxon>
        <taxon>Holosporaceae</taxon>
        <taxon>Candidatus Hydrogenosomobacter</taxon>
    </lineage>
</organism>
<name>A0ABN6L3L5_9PROT</name>
<evidence type="ECO:0000256" key="7">
    <source>
        <dbReference type="ARBA" id="ARBA00023163"/>
    </source>
</evidence>
<evidence type="ECO:0000313" key="11">
    <source>
        <dbReference type="EMBL" id="BDB96553.1"/>
    </source>
</evidence>
<accession>A0ABN6L3L5</accession>
<proteinExistence type="inferred from homology"/>
<keyword evidence="6" id="KW-0548">Nucleotidyltransferase</keyword>
<keyword evidence="4" id="KW-0240">DNA-directed RNA polymerase</keyword>
<dbReference type="InterPro" id="IPR003716">
    <property type="entry name" value="DNA-dir_RNA_pol_omega"/>
</dbReference>
<sequence length="73" mass="7957">MDGGVDHFRLAMAIAYRAKQLSSGVEANVPKNNDKNVVIALREIACGAVSIGYMEETMISGFQRYSYLIEGGE</sequence>
<dbReference type="InterPro" id="IPR036161">
    <property type="entry name" value="RPB6/omega-like_sf"/>
</dbReference>
<evidence type="ECO:0000256" key="2">
    <source>
        <dbReference type="ARBA" id="ARBA00012418"/>
    </source>
</evidence>
<dbReference type="SMART" id="SM01409">
    <property type="entry name" value="RNA_pol_Rpb6"/>
    <property type="match status" value="1"/>
</dbReference>
<reference evidence="11" key="1">
    <citation type="submission" date="2021-10" db="EMBL/GenBank/DDBJ databases">
        <title>Genome Sequence of The Candidatus Hydrogeosomobacter endosymbioticus, an Intracellular Bacterial Symbiont of the Anaerobic Ciliate GW7.</title>
        <authorList>
            <person name="Shiohama Y."/>
            <person name="Shinzato N."/>
        </authorList>
    </citation>
    <scope>NUCLEOTIDE SEQUENCE [LARGE SCALE GENOMIC DNA]</scope>
    <source>
        <strain evidence="11">200920</strain>
    </source>
</reference>
<comment type="similarity">
    <text evidence="1">Belongs to the RNA polymerase subunit omega family.</text>
</comment>
<keyword evidence="7" id="KW-0804">Transcription</keyword>
<comment type="catalytic activity">
    <reaction evidence="10">
        <text>RNA(n) + a ribonucleoside 5'-triphosphate = RNA(n+1) + diphosphate</text>
        <dbReference type="Rhea" id="RHEA:21248"/>
        <dbReference type="Rhea" id="RHEA-COMP:14527"/>
        <dbReference type="Rhea" id="RHEA-COMP:17342"/>
        <dbReference type="ChEBI" id="CHEBI:33019"/>
        <dbReference type="ChEBI" id="CHEBI:61557"/>
        <dbReference type="ChEBI" id="CHEBI:140395"/>
        <dbReference type="EC" id="2.7.7.6"/>
    </reaction>
</comment>
<evidence type="ECO:0000256" key="4">
    <source>
        <dbReference type="ARBA" id="ARBA00022478"/>
    </source>
</evidence>
<dbReference type="SUPFAM" id="SSF63562">
    <property type="entry name" value="RPB6/omega subunit-like"/>
    <property type="match status" value="1"/>
</dbReference>
<keyword evidence="5" id="KW-0808">Transferase</keyword>
<evidence type="ECO:0000256" key="1">
    <source>
        <dbReference type="ARBA" id="ARBA00006711"/>
    </source>
</evidence>
<dbReference type="EMBL" id="AP025225">
    <property type="protein sequence ID" value="BDB96553.1"/>
    <property type="molecule type" value="Genomic_DNA"/>
</dbReference>
<dbReference type="Gene3D" id="3.90.940.10">
    <property type="match status" value="1"/>
</dbReference>
<evidence type="ECO:0000313" key="12">
    <source>
        <dbReference type="Proteomes" id="UP001320209"/>
    </source>
</evidence>
<gene>
    <name evidence="11" type="ORF">HYD_6860</name>
</gene>